<protein>
    <submittedName>
        <fullName evidence="1">Abortive infection phage resistance protein</fullName>
    </submittedName>
</protein>
<evidence type="ECO:0000313" key="2">
    <source>
        <dbReference type="Proteomes" id="UP000076962"/>
    </source>
</evidence>
<comment type="caution">
    <text evidence="1">The sequence shown here is derived from an EMBL/GenBank/DDBJ whole genome shotgun (WGS) entry which is preliminary data.</text>
</comment>
<dbReference type="EMBL" id="LUTY01000511">
    <property type="protein sequence ID" value="OAD23168.1"/>
    <property type="molecule type" value="Genomic_DNA"/>
</dbReference>
<dbReference type="AlphaFoldDB" id="A0A176S5H9"/>
<accession>A0A176S5H9</accession>
<evidence type="ECO:0000313" key="1">
    <source>
        <dbReference type="EMBL" id="OAD23168.1"/>
    </source>
</evidence>
<name>A0A176S5H9_9GAMM</name>
<proteinExistence type="predicted"/>
<keyword evidence="2" id="KW-1185">Reference proteome</keyword>
<sequence>MKGGSKNLLFLSHNEHPSGLYEVVFNENTKFEDMLCSMYLLMLIASTSDGDFDKVQSSHLIYVLALFKVIFSKYIEKKYTHVPPINKKVKELIEKGETTILLKVFQFIQFKMTEFIEVSENQEVSENFMISKSHYETMKEHFAKMEVSIEDIDNIVTVRR</sequence>
<gene>
    <name evidence="1" type="ORF">THIOM_001006</name>
</gene>
<reference evidence="1 2" key="1">
    <citation type="submission" date="2016-05" db="EMBL/GenBank/DDBJ databases">
        <title>Single-cell genome of chain-forming Candidatus Thiomargarita nelsonii and comparison to other large sulfur-oxidizing bacteria.</title>
        <authorList>
            <person name="Winkel M."/>
            <person name="Salman V."/>
            <person name="Woyke T."/>
            <person name="Schulz-Vogt H."/>
            <person name="Richter M."/>
            <person name="Flood B."/>
            <person name="Bailey J."/>
            <person name="Amann R."/>
            <person name="Mussmann M."/>
        </authorList>
    </citation>
    <scope>NUCLEOTIDE SEQUENCE [LARGE SCALE GENOMIC DNA]</scope>
    <source>
        <strain evidence="1 2">THI036</strain>
    </source>
</reference>
<dbReference type="Proteomes" id="UP000076962">
    <property type="component" value="Unassembled WGS sequence"/>
</dbReference>
<organism evidence="1 2">
    <name type="scientific">Candidatus Thiomargarita nelsonii</name>
    <dbReference type="NCBI Taxonomy" id="1003181"/>
    <lineage>
        <taxon>Bacteria</taxon>
        <taxon>Pseudomonadati</taxon>
        <taxon>Pseudomonadota</taxon>
        <taxon>Gammaproteobacteria</taxon>
        <taxon>Thiotrichales</taxon>
        <taxon>Thiotrichaceae</taxon>
        <taxon>Thiomargarita</taxon>
    </lineage>
</organism>